<dbReference type="GeneID" id="92960947"/>
<dbReference type="STRING" id="35841.B4167_0440"/>
<proteinExistence type="predicted"/>
<name>A0A090IU29_9BACI</name>
<dbReference type="Proteomes" id="UP000032076">
    <property type="component" value="Unassembled WGS sequence"/>
</dbReference>
<reference evidence="2 3" key="2">
    <citation type="submission" date="2015-01" db="EMBL/GenBank/DDBJ databases">
        <title>Draft Genome Sequences of Four Bacillus thermoamylovorans Strains, Isolated From Food Products.</title>
        <authorList>
            <person name="Krawcyk A.O."/>
            <person name="Berendsen E.M."/>
            <person name="Eijlander R.T."/>
            <person name="de Jong A."/>
            <person name="Wells-Bennik M."/>
            <person name="Kuipers O.P."/>
        </authorList>
    </citation>
    <scope>NUCLEOTIDE SEQUENCE [LARGE SCALE GENOMIC DNA]</scope>
    <source>
        <strain evidence="2 3">B4167</strain>
    </source>
</reference>
<dbReference type="EMBL" id="CCRF01000050">
    <property type="protein sequence ID" value="CEE01571.1"/>
    <property type="molecule type" value="Genomic_DNA"/>
</dbReference>
<protein>
    <submittedName>
        <fullName evidence="1">Uncharacterized protein</fullName>
    </submittedName>
</protein>
<gene>
    <name evidence="2" type="ORF">B4167_0440</name>
    <name evidence="1" type="ORF">BT1A1_1744</name>
</gene>
<evidence type="ECO:0000313" key="2">
    <source>
        <dbReference type="EMBL" id="KIO74163.1"/>
    </source>
</evidence>
<keyword evidence="4" id="KW-1185">Reference proteome</keyword>
<reference evidence="1 4" key="1">
    <citation type="submission" date="2014-07" db="EMBL/GenBank/DDBJ databases">
        <authorList>
            <person name="Wibberg Daniel"/>
        </authorList>
    </citation>
    <scope>NUCLEOTIDE SEQUENCE [LARGE SCALE GENOMIC DNA]</scope>
</reference>
<evidence type="ECO:0000313" key="4">
    <source>
        <dbReference type="Proteomes" id="UP000040576"/>
    </source>
</evidence>
<dbReference type="RefSeq" id="WP_043988134.1">
    <property type="nucleotide sequence ID" value="NZ_CCRF01000050.1"/>
</dbReference>
<dbReference type="InterPro" id="IPR025004">
    <property type="entry name" value="SenN/SenS"/>
</dbReference>
<evidence type="ECO:0000313" key="3">
    <source>
        <dbReference type="Proteomes" id="UP000032076"/>
    </source>
</evidence>
<dbReference type="Pfam" id="PF13040">
    <property type="entry name" value="Fur_reg_FbpB"/>
    <property type="match status" value="1"/>
</dbReference>
<dbReference type="Proteomes" id="UP000040576">
    <property type="component" value="Unassembled WGS sequence"/>
</dbReference>
<evidence type="ECO:0000313" key="1">
    <source>
        <dbReference type="EMBL" id="CEE01571.1"/>
    </source>
</evidence>
<dbReference type="AlphaFoldDB" id="A0A090IU29"/>
<dbReference type="KEGG" id="bthv:CQJ30_09135"/>
<accession>A0A090IU29</accession>
<sequence>MGKSRNRSFSELVKQNKSQILKDQEIMEKIERKIEEKQIKKAE</sequence>
<organism evidence="1 4">
    <name type="scientific">Caldibacillus thermoamylovorans</name>
    <dbReference type="NCBI Taxonomy" id="35841"/>
    <lineage>
        <taxon>Bacteria</taxon>
        <taxon>Bacillati</taxon>
        <taxon>Bacillota</taxon>
        <taxon>Bacilli</taxon>
        <taxon>Bacillales</taxon>
        <taxon>Bacillaceae</taxon>
        <taxon>Caldibacillus</taxon>
    </lineage>
</organism>
<dbReference type="PATRIC" id="fig|35841.6.peg.1771"/>
<dbReference type="EMBL" id="JXLU01000010">
    <property type="protein sequence ID" value="KIO74163.1"/>
    <property type="molecule type" value="Genomic_DNA"/>
</dbReference>